<evidence type="ECO:0000313" key="4">
    <source>
        <dbReference type="EMBL" id="KIW80830.1"/>
    </source>
</evidence>
<accession>A0A0D2GQH2</accession>
<dbReference type="VEuPathDB" id="FungiDB:Z517_07447"/>
<dbReference type="InterPro" id="IPR047122">
    <property type="entry name" value="Trans-enoyl_RdTase-like"/>
</dbReference>
<comment type="similarity">
    <text evidence="1">Belongs to the zinc-containing alcohol dehydrogenase family.</text>
</comment>
<evidence type="ECO:0000256" key="2">
    <source>
        <dbReference type="ARBA" id="ARBA00023002"/>
    </source>
</evidence>
<dbReference type="InterPro" id="IPR036291">
    <property type="entry name" value="NAD(P)-bd_dom_sf"/>
</dbReference>
<sequence>MKAVVIKKDEARLVRDRPLPRLRDDYVLVKPYAVALNPTDWKHVAFRRAKDDALMGCDYAGVVEEVGPAVTKDWQKGDRICGCAHGSNAVNGEDGVFAEYAVVKGDVQMRIPDSLSYEDAATVPLSAITVGQGLYQKSLRLKLPTCSEKDLEYVLIYGGGTSTGGLAIQFAKLSGYTVITTCSENQFDRLKGLGADYCFPYTDPDTPSKIRRLTNNGLKYAWDTVSIESSAKICADSLSTGAGTRYGTTNPIISPRDDVESSSVVMYTMFGEAFVFGPRTFAASPEDFEFAKMFMGLCERLLAEGKLKTHPVLVGDDGLAGVIQGLKDLQDGKVRSGKLVYQVGDTP</sequence>
<feature type="domain" description="Enoyl reductase (ER)" evidence="3">
    <location>
        <begin position="12"/>
        <end position="341"/>
    </location>
</feature>
<dbReference type="InterPro" id="IPR013154">
    <property type="entry name" value="ADH-like_N"/>
</dbReference>
<dbReference type="AlphaFoldDB" id="A0A0D2GQH2"/>
<dbReference type="RefSeq" id="XP_013284638.1">
    <property type="nucleotide sequence ID" value="XM_013429184.1"/>
</dbReference>
<dbReference type="Proteomes" id="UP000053029">
    <property type="component" value="Unassembled WGS sequence"/>
</dbReference>
<dbReference type="InterPro" id="IPR013149">
    <property type="entry name" value="ADH-like_C"/>
</dbReference>
<dbReference type="CDD" id="cd08249">
    <property type="entry name" value="enoyl_reductase_like"/>
    <property type="match status" value="1"/>
</dbReference>
<dbReference type="HOGENOM" id="CLU_026673_16_1_1"/>
<dbReference type="SMART" id="SM00829">
    <property type="entry name" value="PKS_ER"/>
    <property type="match status" value="1"/>
</dbReference>
<dbReference type="InterPro" id="IPR020843">
    <property type="entry name" value="ER"/>
</dbReference>
<dbReference type="SUPFAM" id="SSF50129">
    <property type="entry name" value="GroES-like"/>
    <property type="match status" value="1"/>
</dbReference>
<dbReference type="OrthoDB" id="48317at2759"/>
<evidence type="ECO:0000313" key="5">
    <source>
        <dbReference type="Proteomes" id="UP000053029"/>
    </source>
</evidence>
<dbReference type="Pfam" id="PF00107">
    <property type="entry name" value="ADH_zinc_N"/>
    <property type="match status" value="1"/>
</dbReference>
<evidence type="ECO:0000256" key="1">
    <source>
        <dbReference type="ARBA" id="ARBA00008072"/>
    </source>
</evidence>
<proteinExistence type="inferred from homology"/>
<reference evidence="4 5" key="1">
    <citation type="submission" date="2015-01" db="EMBL/GenBank/DDBJ databases">
        <title>The Genome Sequence of Fonsecaea pedrosoi CBS 271.37.</title>
        <authorList>
            <consortium name="The Broad Institute Genomics Platform"/>
            <person name="Cuomo C."/>
            <person name="de Hoog S."/>
            <person name="Gorbushina A."/>
            <person name="Stielow B."/>
            <person name="Teixiera M."/>
            <person name="Abouelleil A."/>
            <person name="Chapman S.B."/>
            <person name="Priest M."/>
            <person name="Young S.K."/>
            <person name="Wortman J."/>
            <person name="Nusbaum C."/>
            <person name="Birren B."/>
        </authorList>
    </citation>
    <scope>NUCLEOTIDE SEQUENCE [LARGE SCALE GENOMIC DNA]</scope>
    <source>
        <strain evidence="4 5">CBS 271.37</strain>
    </source>
</reference>
<name>A0A0D2GQH2_9EURO</name>
<dbReference type="PANTHER" id="PTHR45348">
    <property type="entry name" value="HYPOTHETICAL OXIDOREDUCTASE (EUROFUNG)"/>
    <property type="match status" value="1"/>
</dbReference>
<dbReference type="GO" id="GO:0016651">
    <property type="term" value="F:oxidoreductase activity, acting on NAD(P)H"/>
    <property type="evidence" value="ECO:0007669"/>
    <property type="project" value="InterPro"/>
</dbReference>
<keyword evidence="5" id="KW-1185">Reference proteome</keyword>
<gene>
    <name evidence="4" type="ORF">Z517_07447</name>
</gene>
<dbReference type="EMBL" id="KN846972">
    <property type="protein sequence ID" value="KIW80830.1"/>
    <property type="molecule type" value="Genomic_DNA"/>
</dbReference>
<protein>
    <recommendedName>
        <fullName evidence="3">Enoyl reductase (ER) domain-containing protein</fullName>
    </recommendedName>
</protein>
<organism evidence="4 5">
    <name type="scientific">Fonsecaea pedrosoi CBS 271.37</name>
    <dbReference type="NCBI Taxonomy" id="1442368"/>
    <lineage>
        <taxon>Eukaryota</taxon>
        <taxon>Fungi</taxon>
        <taxon>Dikarya</taxon>
        <taxon>Ascomycota</taxon>
        <taxon>Pezizomycotina</taxon>
        <taxon>Eurotiomycetes</taxon>
        <taxon>Chaetothyriomycetidae</taxon>
        <taxon>Chaetothyriales</taxon>
        <taxon>Herpotrichiellaceae</taxon>
        <taxon>Fonsecaea</taxon>
    </lineage>
</organism>
<dbReference type="Pfam" id="PF08240">
    <property type="entry name" value="ADH_N"/>
    <property type="match status" value="1"/>
</dbReference>
<evidence type="ECO:0000259" key="3">
    <source>
        <dbReference type="SMART" id="SM00829"/>
    </source>
</evidence>
<dbReference type="PANTHER" id="PTHR45348:SF2">
    <property type="entry name" value="ZINC-TYPE ALCOHOL DEHYDROGENASE-LIKE PROTEIN C2E1P3.01"/>
    <property type="match status" value="1"/>
</dbReference>
<dbReference type="InterPro" id="IPR011032">
    <property type="entry name" value="GroES-like_sf"/>
</dbReference>
<dbReference type="Gene3D" id="3.40.50.720">
    <property type="entry name" value="NAD(P)-binding Rossmann-like Domain"/>
    <property type="match status" value="1"/>
</dbReference>
<dbReference type="Gene3D" id="3.90.180.10">
    <property type="entry name" value="Medium-chain alcohol dehydrogenases, catalytic domain"/>
    <property type="match status" value="1"/>
</dbReference>
<dbReference type="GeneID" id="25306937"/>
<dbReference type="STRING" id="1442368.A0A0D2GQH2"/>
<keyword evidence="2" id="KW-0560">Oxidoreductase</keyword>
<dbReference type="SUPFAM" id="SSF51735">
    <property type="entry name" value="NAD(P)-binding Rossmann-fold domains"/>
    <property type="match status" value="1"/>
</dbReference>